<dbReference type="OrthoDB" id="36656at10239"/>
<dbReference type="KEGG" id="vg:19487230"/>
<protein>
    <submittedName>
        <fullName evidence="1">Uncharacterized protein</fullName>
    </submittedName>
</protein>
<name>X2JUB8_9CAUD</name>
<dbReference type="EMBL" id="KJ451625">
    <property type="protein sequence ID" value="AHN66501.1"/>
    <property type="molecule type" value="Genomic_DNA"/>
</dbReference>
<gene>
    <name evidence="1" type="ORF">Bcp1_024</name>
</gene>
<organism evidence="1 2">
    <name type="scientific">Bacillus phage Bcp1</name>
    <dbReference type="NCBI Taxonomy" id="584892"/>
    <lineage>
        <taxon>Viruses</taxon>
        <taxon>Duplodnaviria</taxon>
        <taxon>Heunggongvirae</taxon>
        <taxon>Uroviricota</taxon>
        <taxon>Caudoviricetes</taxon>
        <taxon>Herelleviridae</taxon>
        <taxon>Bastillevirinae</taxon>
        <taxon>Caeruleovirus</taxon>
        <taxon>Caeruleovirus Bcp1</taxon>
    </lineage>
</organism>
<evidence type="ECO:0000313" key="1">
    <source>
        <dbReference type="EMBL" id="AHN66501.1"/>
    </source>
</evidence>
<reference evidence="1 2" key="1">
    <citation type="journal article" date="2014" name="Genome Announc.">
        <title>Complete Genome Sequence of Bacillus cereus Sensu Lato Bacteriophage Bcp1.</title>
        <authorList>
            <person name="Schuch R."/>
            <person name="Pelzek A.J."/>
            <person name="Fazzini M.M."/>
            <person name="Nelson D.C."/>
            <person name="Fischetti V.A."/>
        </authorList>
    </citation>
    <scope>NUCLEOTIDE SEQUENCE [LARGE SCALE GENOMIC DNA]</scope>
</reference>
<proteinExistence type="predicted"/>
<dbReference type="RefSeq" id="YP_009031304.1">
    <property type="nucleotide sequence ID" value="NC_024137.1"/>
</dbReference>
<evidence type="ECO:0000313" key="2">
    <source>
        <dbReference type="Proteomes" id="UP000019744"/>
    </source>
</evidence>
<keyword evidence="2" id="KW-1185">Reference proteome</keyword>
<sequence length="60" mass="7386">MEERDKLYKALLDDLESERSHAYMDLNYTKDREEERVINDFIDRLESEIEAINKVKRMYD</sequence>
<accession>X2JUB8</accession>
<dbReference type="Proteomes" id="UP000019744">
    <property type="component" value="Segment"/>
</dbReference>
<dbReference type="GeneID" id="19487230"/>